<dbReference type="OrthoDB" id="9977870at2759"/>
<evidence type="ECO:0000256" key="7">
    <source>
        <dbReference type="ARBA" id="ARBA00022833"/>
    </source>
</evidence>
<evidence type="ECO:0000256" key="2">
    <source>
        <dbReference type="ARBA" id="ARBA00022679"/>
    </source>
</evidence>
<dbReference type="GO" id="GO:0008270">
    <property type="term" value="F:zinc ion binding"/>
    <property type="evidence" value="ECO:0007669"/>
    <property type="project" value="UniProtKB-KW"/>
</dbReference>
<proteinExistence type="predicted"/>
<keyword evidence="2" id="KW-0808">Transferase</keyword>
<evidence type="ECO:0000256" key="5">
    <source>
        <dbReference type="ARBA" id="ARBA00022771"/>
    </source>
</evidence>
<gene>
    <name evidence="9" type="ORF">K402DRAFT_436875</name>
</gene>
<evidence type="ECO:0000313" key="10">
    <source>
        <dbReference type="Proteomes" id="UP000800041"/>
    </source>
</evidence>
<dbReference type="PANTHER" id="PTHR22770:SF13">
    <property type="entry name" value="RING-TYPE DOMAIN-CONTAINING PROTEIN"/>
    <property type="match status" value="1"/>
</dbReference>
<dbReference type="GO" id="GO:0004842">
    <property type="term" value="F:ubiquitin-protein transferase activity"/>
    <property type="evidence" value="ECO:0007669"/>
    <property type="project" value="TreeGrafter"/>
</dbReference>
<dbReference type="GO" id="GO:0043130">
    <property type="term" value="F:ubiquitin binding"/>
    <property type="evidence" value="ECO:0007669"/>
    <property type="project" value="TreeGrafter"/>
</dbReference>
<keyword evidence="7" id="KW-0862">Zinc</keyword>
<evidence type="ECO:0000256" key="3">
    <source>
        <dbReference type="ARBA" id="ARBA00022723"/>
    </source>
</evidence>
<feature type="non-terminal residue" evidence="9">
    <location>
        <position position="1"/>
    </location>
</feature>
<evidence type="ECO:0000256" key="4">
    <source>
        <dbReference type="ARBA" id="ARBA00022737"/>
    </source>
</evidence>
<protein>
    <recommendedName>
        <fullName evidence="8">RING-type domain-containing protein</fullName>
    </recommendedName>
</protein>
<keyword evidence="5" id="KW-0863">Zinc-finger</keyword>
<dbReference type="InterPro" id="IPR051628">
    <property type="entry name" value="LUBAC_E3_Ligases"/>
</dbReference>
<dbReference type="SUPFAM" id="SSF57850">
    <property type="entry name" value="RING/U-box"/>
    <property type="match status" value="1"/>
</dbReference>
<dbReference type="CDD" id="cd20335">
    <property type="entry name" value="BRcat_RBR"/>
    <property type="match status" value="1"/>
</dbReference>
<dbReference type="GO" id="GO:0097039">
    <property type="term" value="P:protein linear polyubiquitination"/>
    <property type="evidence" value="ECO:0007669"/>
    <property type="project" value="TreeGrafter"/>
</dbReference>
<dbReference type="GO" id="GO:0000151">
    <property type="term" value="C:ubiquitin ligase complex"/>
    <property type="evidence" value="ECO:0007669"/>
    <property type="project" value="TreeGrafter"/>
</dbReference>
<sequence>SSVSSIPKFLWCLNSSIKCTFGQIHTGGTAAPIFCCQVCGFKQCAIDHCAWHEGESCEEYRVRTARVHRENEAKSKKYLKRFPPCPNKECRARIAKEDGCDHMTCACKHEFCWICQAPFALISEYGNYFHKRTCEYYSNVR</sequence>
<comment type="pathway">
    <text evidence="1">Protein modification; protein ubiquitination.</text>
</comment>
<dbReference type="InterPro" id="IPR044066">
    <property type="entry name" value="TRIAD_supradom"/>
</dbReference>
<keyword evidence="3" id="KW-0479">Metal-binding</keyword>
<dbReference type="PANTHER" id="PTHR22770">
    <property type="entry name" value="UBIQUITIN CONJUGATING ENZYME 7 INTERACTING PROTEIN-RELATED"/>
    <property type="match status" value="1"/>
</dbReference>
<dbReference type="EMBL" id="ML977177">
    <property type="protein sequence ID" value="KAF1983170.1"/>
    <property type="molecule type" value="Genomic_DNA"/>
</dbReference>
<dbReference type="AlphaFoldDB" id="A0A6G1GQT8"/>
<dbReference type="Gene3D" id="1.20.120.1750">
    <property type="match status" value="1"/>
</dbReference>
<evidence type="ECO:0000313" key="9">
    <source>
        <dbReference type="EMBL" id="KAF1983170.1"/>
    </source>
</evidence>
<organism evidence="9 10">
    <name type="scientific">Aulographum hederae CBS 113979</name>
    <dbReference type="NCBI Taxonomy" id="1176131"/>
    <lineage>
        <taxon>Eukaryota</taxon>
        <taxon>Fungi</taxon>
        <taxon>Dikarya</taxon>
        <taxon>Ascomycota</taxon>
        <taxon>Pezizomycotina</taxon>
        <taxon>Dothideomycetes</taxon>
        <taxon>Pleosporomycetidae</taxon>
        <taxon>Aulographales</taxon>
        <taxon>Aulographaceae</taxon>
    </lineage>
</organism>
<evidence type="ECO:0000256" key="1">
    <source>
        <dbReference type="ARBA" id="ARBA00004906"/>
    </source>
</evidence>
<name>A0A6G1GQT8_9PEZI</name>
<accession>A0A6G1GQT8</accession>
<keyword evidence="4" id="KW-0677">Repeat</keyword>
<dbReference type="Proteomes" id="UP000800041">
    <property type="component" value="Unassembled WGS sequence"/>
</dbReference>
<evidence type="ECO:0000259" key="8">
    <source>
        <dbReference type="PROSITE" id="PS51873"/>
    </source>
</evidence>
<keyword evidence="6" id="KW-0833">Ubl conjugation pathway</keyword>
<dbReference type="GO" id="GO:0043161">
    <property type="term" value="P:proteasome-mediated ubiquitin-dependent protein catabolic process"/>
    <property type="evidence" value="ECO:0007669"/>
    <property type="project" value="TreeGrafter"/>
</dbReference>
<dbReference type="CDD" id="cd20336">
    <property type="entry name" value="Rcat_RBR"/>
    <property type="match status" value="1"/>
</dbReference>
<reference evidence="9" key="1">
    <citation type="journal article" date="2020" name="Stud. Mycol.">
        <title>101 Dothideomycetes genomes: a test case for predicting lifestyles and emergence of pathogens.</title>
        <authorList>
            <person name="Haridas S."/>
            <person name="Albert R."/>
            <person name="Binder M."/>
            <person name="Bloem J."/>
            <person name="Labutti K."/>
            <person name="Salamov A."/>
            <person name="Andreopoulos B."/>
            <person name="Baker S."/>
            <person name="Barry K."/>
            <person name="Bills G."/>
            <person name="Bluhm B."/>
            <person name="Cannon C."/>
            <person name="Castanera R."/>
            <person name="Culley D."/>
            <person name="Daum C."/>
            <person name="Ezra D."/>
            <person name="Gonzalez J."/>
            <person name="Henrissat B."/>
            <person name="Kuo A."/>
            <person name="Liang C."/>
            <person name="Lipzen A."/>
            <person name="Lutzoni F."/>
            <person name="Magnuson J."/>
            <person name="Mondo S."/>
            <person name="Nolan M."/>
            <person name="Ohm R."/>
            <person name="Pangilinan J."/>
            <person name="Park H.-J."/>
            <person name="Ramirez L."/>
            <person name="Alfaro M."/>
            <person name="Sun H."/>
            <person name="Tritt A."/>
            <person name="Yoshinaga Y."/>
            <person name="Zwiers L.-H."/>
            <person name="Turgeon B."/>
            <person name="Goodwin S."/>
            <person name="Spatafora J."/>
            <person name="Crous P."/>
            <person name="Grigoriev I."/>
        </authorList>
    </citation>
    <scope>NUCLEOTIDE SEQUENCE</scope>
    <source>
        <strain evidence="9">CBS 113979</strain>
    </source>
</reference>
<dbReference type="Pfam" id="PF22191">
    <property type="entry name" value="IBR_1"/>
    <property type="match status" value="1"/>
</dbReference>
<keyword evidence="10" id="KW-1185">Reference proteome</keyword>
<feature type="domain" description="RING-type" evidence="8">
    <location>
        <begin position="1"/>
        <end position="134"/>
    </location>
</feature>
<evidence type="ECO:0000256" key="6">
    <source>
        <dbReference type="ARBA" id="ARBA00022786"/>
    </source>
</evidence>
<dbReference type="PROSITE" id="PS51873">
    <property type="entry name" value="TRIAD"/>
    <property type="match status" value="1"/>
</dbReference>